<name>A0A7C9N6S2_9LACO</name>
<proteinExistence type="predicted"/>
<evidence type="ECO:0000313" key="2">
    <source>
        <dbReference type="EMBL" id="MYV06449.1"/>
    </source>
</evidence>
<dbReference type="EMBL" id="WEZT01000051">
    <property type="protein sequence ID" value="MYV06449.1"/>
    <property type="molecule type" value="Genomic_DNA"/>
</dbReference>
<sequence>MADERYLRLNVPYADKEEVKSLFARWNHNEKFWYATNPKYYYRFAKWINTDVVITNSLGIVSAKMECWRCGEKTMVSGVGIQHNNMIFVTERLDLLNDFGIDLMIIPWSSAEKFIPTQLVQHAESNYHIKAAYSQAVNSTYLANTCSNCGALQGDHFVYGLTEEPLGINSEQELFLEEIPLLKGDLPILFEPNVQASPQTNLLSHTEVIRSKFSLTDYTIPQ</sequence>
<comment type="caution">
    <text evidence="2">The sequence shown here is derived from an EMBL/GenBank/DDBJ whole genome shotgun (WGS) entry which is preliminary data.</text>
</comment>
<protein>
    <recommendedName>
        <fullName evidence="1">DUF5710 domain-containing protein</fullName>
    </recommendedName>
</protein>
<dbReference type="AlphaFoldDB" id="A0A7C9N6S2"/>
<organism evidence="2 3">
    <name type="scientific">Furfurilactobacillus rossiae</name>
    <dbReference type="NCBI Taxonomy" id="231049"/>
    <lineage>
        <taxon>Bacteria</taxon>
        <taxon>Bacillati</taxon>
        <taxon>Bacillota</taxon>
        <taxon>Bacilli</taxon>
        <taxon>Lactobacillales</taxon>
        <taxon>Lactobacillaceae</taxon>
        <taxon>Furfurilactobacillus</taxon>
    </lineage>
</organism>
<evidence type="ECO:0000313" key="3">
    <source>
        <dbReference type="Proteomes" id="UP000480570"/>
    </source>
</evidence>
<evidence type="ECO:0000259" key="1">
    <source>
        <dbReference type="Pfam" id="PF18974"/>
    </source>
</evidence>
<accession>A0A7C9N6S2</accession>
<dbReference type="Pfam" id="PF18974">
    <property type="entry name" value="DUF5710"/>
    <property type="match status" value="1"/>
</dbReference>
<reference evidence="2 3" key="1">
    <citation type="journal article" date="2019" name="Appl. Environ. Microbiol.">
        <title>Genetic determinants of hydroxycinnamic acid metabolism in heterofermentative lactobacilli.</title>
        <authorList>
            <person name="Gaur G."/>
            <person name="Oh J.H."/>
            <person name="Filannino P."/>
            <person name="Gobbetti M."/>
            <person name="van Pijkeren J.P."/>
            <person name="Ganzle M.G."/>
        </authorList>
    </citation>
    <scope>NUCLEOTIDE SEQUENCE [LARGE SCALE GENOMIC DNA]</scope>
    <source>
        <strain evidence="2 3">FUA3583</strain>
    </source>
</reference>
<dbReference type="Proteomes" id="UP000480570">
    <property type="component" value="Unassembled WGS sequence"/>
</dbReference>
<gene>
    <name evidence="2" type="ORF">GB992_11590</name>
</gene>
<dbReference type="RefSeq" id="WP_161002547.1">
    <property type="nucleotide sequence ID" value="NZ_CP185253.1"/>
</dbReference>
<feature type="domain" description="DUF5710" evidence="1">
    <location>
        <begin position="8"/>
        <end position="48"/>
    </location>
</feature>
<dbReference type="InterPro" id="IPR043764">
    <property type="entry name" value="DUF5710"/>
</dbReference>